<dbReference type="Gene3D" id="3.90.1010.20">
    <property type="match status" value="1"/>
</dbReference>
<protein>
    <submittedName>
        <fullName evidence="3">FMN-binding domain-containing protein</fullName>
    </submittedName>
</protein>
<accession>A0A1M6NX60</accession>
<evidence type="ECO:0000256" key="1">
    <source>
        <dbReference type="SAM" id="SignalP"/>
    </source>
</evidence>
<name>A0A1M6NX60_9CLOT</name>
<dbReference type="OrthoDB" id="2613421at2"/>
<dbReference type="RefSeq" id="WP_073012401.1">
    <property type="nucleotide sequence ID" value="NZ_FQZO01000013.1"/>
</dbReference>
<dbReference type="PROSITE" id="PS51257">
    <property type="entry name" value="PROKAR_LIPOPROTEIN"/>
    <property type="match status" value="1"/>
</dbReference>
<feature type="signal peptide" evidence="1">
    <location>
        <begin position="1"/>
        <end position="21"/>
    </location>
</feature>
<dbReference type="Proteomes" id="UP000184080">
    <property type="component" value="Unassembled WGS sequence"/>
</dbReference>
<evidence type="ECO:0000259" key="2">
    <source>
        <dbReference type="SMART" id="SM00900"/>
    </source>
</evidence>
<dbReference type="SMART" id="SM00900">
    <property type="entry name" value="FMN_bind"/>
    <property type="match status" value="1"/>
</dbReference>
<gene>
    <name evidence="3" type="ORF">SAMN05444401_0337</name>
</gene>
<dbReference type="STRING" id="1121298.SAMN05444401_0337"/>
<dbReference type="AlphaFoldDB" id="A0A1M6NX60"/>
<dbReference type="InterPro" id="IPR007329">
    <property type="entry name" value="FMN-bd"/>
</dbReference>
<evidence type="ECO:0000313" key="4">
    <source>
        <dbReference type="Proteomes" id="UP000184080"/>
    </source>
</evidence>
<organism evidence="3 4">
    <name type="scientific">Clostridium amylolyticum</name>
    <dbReference type="NCBI Taxonomy" id="1121298"/>
    <lineage>
        <taxon>Bacteria</taxon>
        <taxon>Bacillati</taxon>
        <taxon>Bacillota</taxon>
        <taxon>Clostridia</taxon>
        <taxon>Eubacteriales</taxon>
        <taxon>Clostridiaceae</taxon>
        <taxon>Clostridium</taxon>
    </lineage>
</organism>
<evidence type="ECO:0000313" key="3">
    <source>
        <dbReference type="EMBL" id="SHK00214.1"/>
    </source>
</evidence>
<keyword evidence="1" id="KW-0732">Signal</keyword>
<feature type="domain" description="FMN-binding" evidence="2">
    <location>
        <begin position="37"/>
        <end position="112"/>
    </location>
</feature>
<keyword evidence="4" id="KW-1185">Reference proteome</keyword>
<reference evidence="3 4" key="1">
    <citation type="submission" date="2016-11" db="EMBL/GenBank/DDBJ databases">
        <authorList>
            <person name="Jaros S."/>
            <person name="Januszkiewicz K."/>
            <person name="Wedrychowicz H."/>
        </authorList>
    </citation>
    <scope>NUCLEOTIDE SEQUENCE [LARGE SCALE GENOMIC DNA]</scope>
    <source>
        <strain evidence="3 4">DSM 21864</strain>
    </source>
</reference>
<dbReference type="GO" id="GO:0016020">
    <property type="term" value="C:membrane"/>
    <property type="evidence" value="ECO:0007669"/>
    <property type="project" value="InterPro"/>
</dbReference>
<feature type="chain" id="PRO_5038989678" evidence="1">
    <location>
        <begin position="22"/>
        <end position="114"/>
    </location>
</feature>
<dbReference type="Pfam" id="PF04205">
    <property type="entry name" value="FMN_bind"/>
    <property type="match status" value="1"/>
</dbReference>
<dbReference type="GO" id="GO:0010181">
    <property type="term" value="F:FMN binding"/>
    <property type="evidence" value="ECO:0007669"/>
    <property type="project" value="InterPro"/>
</dbReference>
<dbReference type="EMBL" id="FQZO01000013">
    <property type="protein sequence ID" value="SHK00214.1"/>
    <property type="molecule type" value="Genomic_DNA"/>
</dbReference>
<proteinExistence type="predicted"/>
<sequence>MKKIFSLITAGALSAALLAGCASGKYKDGTYEGTGRGASSDIKVSVEVKSGKIKDVKLVDHKETKTLVDGVSQNMVPEIVKKQGTEGVEAVSGATKSSQGVIEAVNQALEKAKK</sequence>